<evidence type="ECO:0000256" key="2">
    <source>
        <dbReference type="SAM" id="MobiDB-lite"/>
    </source>
</evidence>
<organism evidence="4 5">
    <name type="scientific">Halobacillus salinus</name>
    <dbReference type="NCBI Taxonomy" id="192814"/>
    <lineage>
        <taxon>Bacteria</taxon>
        <taxon>Bacillati</taxon>
        <taxon>Bacillota</taxon>
        <taxon>Bacilli</taxon>
        <taxon>Bacillales</taxon>
        <taxon>Bacillaceae</taxon>
        <taxon>Halobacillus</taxon>
    </lineage>
</organism>
<comment type="subcellular location">
    <subcellularLocation>
        <location evidence="1">Virion</location>
    </subcellularLocation>
</comment>
<proteinExistence type="predicted"/>
<feature type="domain" description="Phage capsid-like C-terminal" evidence="3">
    <location>
        <begin position="103"/>
        <end position="373"/>
    </location>
</feature>
<dbReference type="NCBIfam" id="TIGR01554">
    <property type="entry name" value="major_cap_HK97"/>
    <property type="match status" value="1"/>
</dbReference>
<dbReference type="AlphaFoldDB" id="A0A4Z0H4Z4"/>
<sequence length="382" mass="41530">MQFFGGGTGVQNLDKTNQSDQEKREALVAALESGDSEKFAEAMVNMAEGIQTDILQEANTLLHKEINDQQVLSSRGMHPLTSEEKKYYNEVIDGEGFDGVEALVPATVITRVFEDLTQNHPLLTAINFVNTTGITKWVSKKGTVNPAFWGKLTSTIKELLDDGFEVLNTDLYKLSAFMPVAKAMLALGPVWLDRYVRAVLAEAVSIALEEAIVKGTGNDQPIGMIKNLSGAVVDGVYPDKSATTLTAFDPATLGTEVMAPLTKDGTRSVSNVILVVNPLDYWSKVFGATTYLTQNGTYAYGVLPIPATIIQSVAVPSGKMVAGVASDYFMGVGFNRKIEQSDEVRFIEDQRVYMTRMAANGRPKDNDSFKVYDISNIGAETP</sequence>
<gene>
    <name evidence="4" type="ORF">E4663_06815</name>
</gene>
<reference evidence="4 5" key="1">
    <citation type="journal article" date="2003" name="Int. J. Syst. Evol. Microbiol.">
        <title>Halobacillus salinus sp. nov., isolated from a salt lake on the coast of the East Sea in Korea.</title>
        <authorList>
            <person name="Yoon J.H."/>
            <person name="Kang K.H."/>
            <person name="Park Y.H."/>
        </authorList>
    </citation>
    <scope>NUCLEOTIDE SEQUENCE [LARGE SCALE GENOMIC DNA]</scope>
    <source>
        <strain evidence="4 5">HSL-3</strain>
    </source>
</reference>
<dbReference type="InterPro" id="IPR024455">
    <property type="entry name" value="Phage_capsid"/>
</dbReference>
<dbReference type="Pfam" id="PF05065">
    <property type="entry name" value="Phage_capsid"/>
    <property type="match status" value="1"/>
</dbReference>
<dbReference type="SUPFAM" id="SSF56563">
    <property type="entry name" value="Major capsid protein gp5"/>
    <property type="match status" value="1"/>
</dbReference>
<evidence type="ECO:0000259" key="3">
    <source>
        <dbReference type="Pfam" id="PF05065"/>
    </source>
</evidence>
<feature type="region of interest" description="Disordered" evidence="2">
    <location>
        <begin position="1"/>
        <end position="23"/>
    </location>
</feature>
<keyword evidence="5" id="KW-1185">Reference proteome</keyword>
<evidence type="ECO:0000256" key="1">
    <source>
        <dbReference type="ARBA" id="ARBA00004328"/>
    </source>
</evidence>
<dbReference type="Proteomes" id="UP000297982">
    <property type="component" value="Unassembled WGS sequence"/>
</dbReference>
<comment type="caution">
    <text evidence="4">The sequence shown here is derived from an EMBL/GenBank/DDBJ whole genome shotgun (WGS) entry which is preliminary data.</text>
</comment>
<dbReference type="EMBL" id="SRJC01000001">
    <property type="protein sequence ID" value="TGB05482.1"/>
    <property type="molecule type" value="Genomic_DNA"/>
</dbReference>
<dbReference type="InterPro" id="IPR054612">
    <property type="entry name" value="Phage_capsid-like_C"/>
</dbReference>
<evidence type="ECO:0000313" key="5">
    <source>
        <dbReference type="Proteomes" id="UP000297982"/>
    </source>
</evidence>
<accession>A0A4Z0H4Z4</accession>
<evidence type="ECO:0000313" key="4">
    <source>
        <dbReference type="EMBL" id="TGB05482.1"/>
    </source>
</evidence>
<dbReference type="RefSeq" id="WP_135327584.1">
    <property type="nucleotide sequence ID" value="NZ_SRJC01000001.1"/>
</dbReference>
<name>A0A4Z0H4Z4_9BACI</name>
<feature type="compositionally biased region" description="Polar residues" evidence="2">
    <location>
        <begin position="10"/>
        <end position="19"/>
    </location>
</feature>
<protein>
    <submittedName>
        <fullName evidence="4">Phage major capsid protein</fullName>
    </submittedName>
</protein>